<dbReference type="GO" id="GO:0005886">
    <property type="term" value="C:plasma membrane"/>
    <property type="evidence" value="ECO:0007669"/>
    <property type="project" value="UniProtKB-SubCell"/>
</dbReference>
<evidence type="ECO:0000313" key="11">
    <source>
        <dbReference type="Proteomes" id="UP000234343"/>
    </source>
</evidence>
<dbReference type="GO" id="GO:1904680">
    <property type="term" value="F:peptide transmembrane transporter activity"/>
    <property type="evidence" value="ECO:0007669"/>
    <property type="project" value="InterPro"/>
</dbReference>
<keyword evidence="6 8" id="KW-1133">Transmembrane helix</keyword>
<gene>
    <name evidence="10" type="ORF">CAB17_19950</name>
</gene>
<feature type="transmembrane region" description="Helical" evidence="8">
    <location>
        <begin position="230"/>
        <end position="247"/>
    </location>
</feature>
<dbReference type="Pfam" id="PF00854">
    <property type="entry name" value="PTR2"/>
    <property type="match status" value="1"/>
</dbReference>
<keyword evidence="11" id="KW-1185">Reference proteome</keyword>
<feature type="transmembrane region" description="Helical" evidence="8">
    <location>
        <begin position="206"/>
        <end position="224"/>
    </location>
</feature>
<dbReference type="NCBIfam" id="TIGR00924">
    <property type="entry name" value="yjdL_sub1_fam"/>
    <property type="match status" value="1"/>
</dbReference>
<evidence type="ECO:0000256" key="5">
    <source>
        <dbReference type="ARBA" id="ARBA00022856"/>
    </source>
</evidence>
<feature type="transmembrane region" description="Helical" evidence="8">
    <location>
        <begin position="259"/>
        <end position="279"/>
    </location>
</feature>
<dbReference type="SUPFAM" id="SSF103473">
    <property type="entry name" value="MFS general substrate transporter"/>
    <property type="match status" value="1"/>
</dbReference>
<evidence type="ECO:0000256" key="3">
    <source>
        <dbReference type="ARBA" id="ARBA00022475"/>
    </source>
</evidence>
<keyword evidence="5" id="KW-0571">Peptide transport</keyword>
<keyword evidence="5" id="KW-0653">Protein transport</keyword>
<dbReference type="PANTHER" id="PTHR23517:SF15">
    <property type="entry name" value="PROTON-DEPENDENT OLIGOPEPTIDE FAMILY TRANSPORT PROTEIN"/>
    <property type="match status" value="1"/>
</dbReference>
<dbReference type="Gene3D" id="1.20.1250.20">
    <property type="entry name" value="MFS general substrate transporter like domains"/>
    <property type="match status" value="1"/>
</dbReference>
<name>A0A2H5FRP0_9GAMM</name>
<evidence type="ECO:0000259" key="9">
    <source>
        <dbReference type="PROSITE" id="PS50850"/>
    </source>
</evidence>
<keyword evidence="3" id="KW-1003">Cell membrane</keyword>
<dbReference type="AlphaFoldDB" id="A0A2H5FRP0"/>
<evidence type="ECO:0000256" key="8">
    <source>
        <dbReference type="SAM" id="Phobius"/>
    </source>
</evidence>
<feature type="transmembrane region" description="Helical" evidence="8">
    <location>
        <begin position="12"/>
        <end position="37"/>
    </location>
</feature>
<feature type="transmembrane region" description="Helical" evidence="8">
    <location>
        <begin position="336"/>
        <end position="359"/>
    </location>
</feature>
<feature type="transmembrane region" description="Helical" evidence="8">
    <location>
        <begin position="102"/>
        <end position="126"/>
    </location>
</feature>
<geneLocation type="plasmid" evidence="11">
    <name>pLA01-117_113k</name>
</geneLocation>
<dbReference type="Proteomes" id="UP000234343">
    <property type="component" value="Plasmid pLA01-117_113k"/>
</dbReference>
<dbReference type="InterPro" id="IPR000109">
    <property type="entry name" value="POT_fam"/>
</dbReference>
<feature type="transmembrane region" description="Helical" evidence="8">
    <location>
        <begin position="405"/>
        <end position="424"/>
    </location>
</feature>
<evidence type="ECO:0000256" key="7">
    <source>
        <dbReference type="ARBA" id="ARBA00023136"/>
    </source>
</evidence>
<comment type="subcellular location">
    <subcellularLocation>
        <location evidence="1">Cell membrane</location>
        <topology evidence="1">Multi-pass membrane protein</topology>
    </subcellularLocation>
</comment>
<feature type="transmembrane region" description="Helical" evidence="8">
    <location>
        <begin position="304"/>
        <end position="324"/>
    </location>
</feature>
<evidence type="ECO:0000313" key="10">
    <source>
        <dbReference type="EMBL" id="AUH74219.1"/>
    </source>
</evidence>
<evidence type="ECO:0000256" key="1">
    <source>
        <dbReference type="ARBA" id="ARBA00004651"/>
    </source>
</evidence>
<feature type="transmembrane region" description="Helical" evidence="8">
    <location>
        <begin position="77"/>
        <end position="96"/>
    </location>
</feature>
<dbReference type="RefSeq" id="WP_101901863.1">
    <property type="nucleotide sequence ID" value="NZ_CP025493.2"/>
</dbReference>
<keyword evidence="2" id="KW-0813">Transport</keyword>
<feature type="transmembrane region" description="Helical" evidence="8">
    <location>
        <begin position="171"/>
        <end position="190"/>
    </location>
</feature>
<dbReference type="InterPro" id="IPR005279">
    <property type="entry name" value="Dipep/tripep_permease"/>
</dbReference>
<dbReference type="InterPro" id="IPR020846">
    <property type="entry name" value="MFS_dom"/>
</dbReference>
<evidence type="ECO:0000256" key="2">
    <source>
        <dbReference type="ARBA" id="ARBA00022448"/>
    </source>
</evidence>
<dbReference type="InterPro" id="IPR050171">
    <property type="entry name" value="MFS_Transporters"/>
</dbReference>
<sequence length="501" mass="56195">MHAVRSQQKGIVYLHWLNAVTTFSFAILFSSLSLYLTKNIGLTQMQSNGVVGFFLASNFILHFVAGYIGDRFLSNRLLFAISTIIQSLGLIVLNFYDSFVYLGLSLFLIGCGLGSTCINCLITQQFTGNENELREKAFFYNYSAMNIGFLSGYVMSGFIDINDRYDRLFELSNLINLITVFFIIKSWRYFAKDKVNIIEEMKRGKVGLVLIILIIPILLVGFYYSWLANSLILFIGTAALLYITLIGRSLSTHNARKKIYSFVFLTGSSIVFWMLYFVGPMGVTQFLKYNVNIYLSSYYIPPQWLMNLNSIFVIIGSPIAITLFDKLRKKHITISISKQFMCSLLFIALSFLALTVGIVNCGSDGLTNMSWIVAHYLFQAIGELLIAPVGYAMIGSLASEKLQGLMMGIWMMASGIAATISNYFSNLMTQSESLSPLISNEHYLSAFSHLGFYALFGTLILWFCSKTIENSIQTLDRSDQGNGIIYCNDNSACNLDNFASS</sequence>
<dbReference type="PANTHER" id="PTHR23517">
    <property type="entry name" value="RESISTANCE PROTEIN MDTM, PUTATIVE-RELATED-RELATED"/>
    <property type="match status" value="1"/>
</dbReference>
<keyword evidence="10" id="KW-0614">Plasmid</keyword>
<feature type="domain" description="Major facilitator superfamily (MFS) profile" evidence="9">
    <location>
        <begin position="10"/>
        <end position="469"/>
    </location>
</feature>
<feature type="transmembrane region" description="Helical" evidence="8">
    <location>
        <begin position="444"/>
        <end position="464"/>
    </location>
</feature>
<reference evidence="10 11" key="1">
    <citation type="submission" date="2017-12" db="EMBL/GenBank/DDBJ databases">
        <title>Legionella sainthelensi LA01-117, whole genome sequence of a clinical isolate from New Zealand.</title>
        <authorList>
            <person name="Cree S.L."/>
            <person name="Slow S."/>
            <person name="Kennedy M.A."/>
            <person name="Murdoch D.R."/>
            <person name="Biggs P.J."/>
            <person name="Anderson T."/>
        </authorList>
    </citation>
    <scope>NUCLEOTIDE SEQUENCE [LARGE SCALE GENOMIC DNA]</scope>
    <source>
        <strain evidence="10 11">LA01-117</strain>
        <plasmid evidence="11">pLA01-117_113k</plasmid>
    </source>
</reference>
<protein>
    <submittedName>
        <fullName evidence="10">MFS transporter</fullName>
    </submittedName>
</protein>
<dbReference type="EMBL" id="CP025493">
    <property type="protein sequence ID" value="AUH74219.1"/>
    <property type="molecule type" value="Genomic_DNA"/>
</dbReference>
<dbReference type="KEGG" id="lsh:CAB17_19950"/>
<feature type="transmembrane region" description="Helical" evidence="8">
    <location>
        <begin position="371"/>
        <end position="393"/>
    </location>
</feature>
<keyword evidence="4 8" id="KW-0812">Transmembrane</keyword>
<keyword evidence="7 8" id="KW-0472">Membrane</keyword>
<dbReference type="InterPro" id="IPR036259">
    <property type="entry name" value="MFS_trans_sf"/>
</dbReference>
<evidence type="ECO:0000256" key="6">
    <source>
        <dbReference type="ARBA" id="ARBA00022989"/>
    </source>
</evidence>
<feature type="transmembrane region" description="Helical" evidence="8">
    <location>
        <begin position="49"/>
        <end position="68"/>
    </location>
</feature>
<proteinExistence type="predicted"/>
<accession>A0A2H5FRP0</accession>
<dbReference type="PROSITE" id="PS50850">
    <property type="entry name" value="MFS"/>
    <property type="match status" value="1"/>
</dbReference>
<organism evidence="10 11">
    <name type="scientific">Legionella sainthelensi</name>
    <dbReference type="NCBI Taxonomy" id="28087"/>
    <lineage>
        <taxon>Bacteria</taxon>
        <taxon>Pseudomonadati</taxon>
        <taxon>Pseudomonadota</taxon>
        <taxon>Gammaproteobacteria</taxon>
        <taxon>Legionellales</taxon>
        <taxon>Legionellaceae</taxon>
        <taxon>Legionella</taxon>
    </lineage>
</organism>
<feature type="transmembrane region" description="Helical" evidence="8">
    <location>
        <begin position="138"/>
        <end position="159"/>
    </location>
</feature>
<evidence type="ECO:0000256" key="4">
    <source>
        <dbReference type="ARBA" id="ARBA00022692"/>
    </source>
</evidence>
<dbReference type="GO" id="GO:0015833">
    <property type="term" value="P:peptide transport"/>
    <property type="evidence" value="ECO:0007669"/>
    <property type="project" value="UniProtKB-KW"/>
</dbReference>